<dbReference type="SMART" id="SM00400">
    <property type="entry name" value="ZnF_CHCC"/>
    <property type="match status" value="1"/>
</dbReference>
<dbReference type="PANTHER" id="PTHR30313">
    <property type="entry name" value="DNA PRIMASE"/>
    <property type="match status" value="1"/>
</dbReference>
<keyword evidence="1" id="KW-0479">Metal-binding</keyword>
<dbReference type="SUPFAM" id="SSF56731">
    <property type="entry name" value="DNA primase core"/>
    <property type="match status" value="1"/>
</dbReference>
<keyword evidence="3" id="KW-0863">Zinc-finger</keyword>
<evidence type="ECO:0000256" key="4">
    <source>
        <dbReference type="ARBA" id="ARBA00022833"/>
    </source>
</evidence>
<comment type="caution">
    <text evidence="7">The sequence shown here is derived from an EMBL/GenBank/DDBJ whole genome shotgun (WGS) entry which is preliminary data.</text>
</comment>
<dbReference type="InterPro" id="IPR050219">
    <property type="entry name" value="DnaG_primase"/>
</dbReference>
<evidence type="ECO:0000259" key="6">
    <source>
        <dbReference type="SMART" id="SM00400"/>
    </source>
</evidence>
<dbReference type="GO" id="GO:0006269">
    <property type="term" value="P:DNA replication, synthesis of primer"/>
    <property type="evidence" value="ECO:0007669"/>
    <property type="project" value="TreeGrafter"/>
</dbReference>
<dbReference type="Pfam" id="PF01807">
    <property type="entry name" value="Zn_ribbon_DnaG"/>
    <property type="match status" value="1"/>
</dbReference>
<dbReference type="GO" id="GO:0008270">
    <property type="term" value="F:zinc ion binding"/>
    <property type="evidence" value="ECO:0007669"/>
    <property type="project" value="UniProtKB-KW"/>
</dbReference>
<dbReference type="GO" id="GO:0005737">
    <property type="term" value="C:cytoplasm"/>
    <property type="evidence" value="ECO:0007669"/>
    <property type="project" value="TreeGrafter"/>
</dbReference>
<keyword evidence="4" id="KW-0862">Zinc</keyword>
<dbReference type="AlphaFoldDB" id="A0A0F9TEV4"/>
<dbReference type="InterPro" id="IPR001208">
    <property type="entry name" value="MCM_dom"/>
</dbReference>
<dbReference type="EMBL" id="LAZR01000345">
    <property type="protein sequence ID" value="KKN73367.1"/>
    <property type="molecule type" value="Genomic_DNA"/>
</dbReference>
<accession>A0A0F9TEV4</accession>
<feature type="domain" description="Zinc finger CHC2-type" evidence="6">
    <location>
        <begin position="26"/>
        <end position="79"/>
    </location>
</feature>
<evidence type="ECO:0000256" key="5">
    <source>
        <dbReference type="ARBA" id="ARBA00022840"/>
    </source>
</evidence>
<dbReference type="InterPro" id="IPR002694">
    <property type="entry name" value="Znf_CHC2"/>
</dbReference>
<dbReference type="Pfam" id="PF00493">
    <property type="entry name" value="MCM"/>
    <property type="match status" value="1"/>
</dbReference>
<dbReference type="GO" id="GO:0005524">
    <property type="term" value="F:ATP binding"/>
    <property type="evidence" value="ECO:0007669"/>
    <property type="project" value="UniProtKB-KW"/>
</dbReference>
<dbReference type="InterPro" id="IPR027417">
    <property type="entry name" value="P-loop_NTPase"/>
</dbReference>
<evidence type="ECO:0000256" key="1">
    <source>
        <dbReference type="ARBA" id="ARBA00022723"/>
    </source>
</evidence>
<protein>
    <recommendedName>
        <fullName evidence="6">Zinc finger CHC2-type domain-containing protein</fullName>
    </recommendedName>
</protein>
<dbReference type="Gene3D" id="3.90.580.10">
    <property type="entry name" value="Zinc finger, CHC2-type domain"/>
    <property type="match status" value="1"/>
</dbReference>
<name>A0A0F9TEV4_9ZZZZ</name>
<gene>
    <name evidence="7" type="ORF">LCGC14_0401800</name>
</gene>
<dbReference type="InterPro" id="IPR034154">
    <property type="entry name" value="TOPRIM_DnaG/twinkle"/>
</dbReference>
<dbReference type="Gene3D" id="3.40.50.300">
    <property type="entry name" value="P-loop containing nucleotide triphosphate hydrolases"/>
    <property type="match status" value="1"/>
</dbReference>
<organism evidence="7">
    <name type="scientific">marine sediment metagenome</name>
    <dbReference type="NCBI Taxonomy" id="412755"/>
    <lineage>
        <taxon>unclassified sequences</taxon>
        <taxon>metagenomes</taxon>
        <taxon>ecological metagenomes</taxon>
    </lineage>
</organism>
<evidence type="ECO:0000256" key="3">
    <source>
        <dbReference type="ARBA" id="ARBA00022771"/>
    </source>
</evidence>
<dbReference type="SUPFAM" id="SSF57783">
    <property type="entry name" value="Zinc beta-ribbon"/>
    <property type="match status" value="1"/>
</dbReference>
<keyword evidence="5" id="KW-0067">ATP-binding</keyword>
<keyword evidence="2" id="KW-0547">Nucleotide-binding</keyword>
<dbReference type="Gene3D" id="3.40.1360.10">
    <property type="match status" value="1"/>
</dbReference>
<dbReference type="SUPFAM" id="SSF52540">
    <property type="entry name" value="P-loop containing nucleoside triphosphate hydrolases"/>
    <property type="match status" value="1"/>
</dbReference>
<evidence type="ECO:0000256" key="2">
    <source>
        <dbReference type="ARBA" id="ARBA00022741"/>
    </source>
</evidence>
<sequence length="947" mass="106275">MADVNETLAWLEQFDVHGESIGEDEFKTLCPFHEDTEPSCSINLDKRVFKCYACGAQGDIFKFLAGKIGKSKSAVQKLLKIQSAAGDLDTISPDLILKWHRDLRASKKWLNVLKGKGIEPQTVDDYLLGIDGKRITIPVKNRAGDFVNVRKYKPNAVATDKKTINLKGYGNAMLYPMEALGFDEIFVTEGECKALLLNQLGFPAVSPTGGADTWSESWNLHFADKRVVVIYDIDDAGRAGANRVAKNVYPVATDVRVVRLPMSRKEYRKGDITDFVVALGHGAEEIRRLVENSEPWSPSIFFDEGEVEDEKVHTMHLAKSSSAKYSGKLVESEVVVSAKDVAPYIVPKKFEVKCTKDKEICTICPIFNSKDEGTVTIDNKHPVLLEMLNIHKDKLARVLQRAASIPKQCDVCRFKIIETVNIEELRLVPQLGISTTEEEHVAKRAFYVGYGIETNSPYVIRARVVPEPNTQYATMIVYEAEAAQDSLSTFKLTEKMARRLMKFQPDAWTEASVDQRLDEIYEDLEANVTRIYQRRDMHLLVDLVYHSVLYIPFQGKNVKGWVEGIILGDSGQGKSETASLMRNHYSLGEKFDTKGATAAGLLGGAMETAKRWFITWGIIPLNDRRLVILEEIKGMNPEVIAKLTDMRSSGVAEIVKIERAKTNARCRLLWISNPRADKQIMSYNFGVGAIKELIGSLEDIRRFDIAILVASGEVDKKWLNVSDKDRPKIKATYDQELCRSLVLWAWSMDPKSVRIDDDAQAQLLKYAGEMGDKYSSQIPLVETADHRLKLLRLSASLAARTFSTDNGGSSLTVRKCHVDYIANFMDKLYSSAVFGYNTFSDLLRGEDSLHDEKEIINELSAIPHAKDTVRSLLESKGITVFDIADLTGMDMDKCRELIGFLVRKNALKKGRRAYVKSPAFIALLKRLQLGDELENRTAADITGEEEF</sequence>
<reference evidence="7" key="1">
    <citation type="journal article" date="2015" name="Nature">
        <title>Complex archaea that bridge the gap between prokaryotes and eukaryotes.</title>
        <authorList>
            <person name="Spang A."/>
            <person name="Saw J.H."/>
            <person name="Jorgensen S.L."/>
            <person name="Zaremba-Niedzwiedzka K."/>
            <person name="Martijn J."/>
            <person name="Lind A.E."/>
            <person name="van Eijk R."/>
            <person name="Schleper C."/>
            <person name="Guy L."/>
            <person name="Ettema T.J."/>
        </authorList>
    </citation>
    <scope>NUCLEOTIDE SEQUENCE</scope>
</reference>
<evidence type="ECO:0000313" key="7">
    <source>
        <dbReference type="EMBL" id="KKN73367.1"/>
    </source>
</evidence>
<dbReference type="CDD" id="cd01029">
    <property type="entry name" value="TOPRIM_primases"/>
    <property type="match status" value="1"/>
</dbReference>
<dbReference type="GO" id="GO:0003899">
    <property type="term" value="F:DNA-directed RNA polymerase activity"/>
    <property type="evidence" value="ECO:0007669"/>
    <property type="project" value="InterPro"/>
</dbReference>
<dbReference type="GO" id="GO:0003677">
    <property type="term" value="F:DNA binding"/>
    <property type="evidence" value="ECO:0007669"/>
    <property type="project" value="InterPro"/>
</dbReference>
<proteinExistence type="predicted"/>
<dbReference type="InterPro" id="IPR036977">
    <property type="entry name" value="DNA_primase_Znf_CHC2"/>
</dbReference>
<dbReference type="PANTHER" id="PTHR30313:SF2">
    <property type="entry name" value="DNA PRIMASE"/>
    <property type="match status" value="1"/>
</dbReference>